<evidence type="ECO:0000313" key="2">
    <source>
        <dbReference type="Proteomes" id="UP000516369"/>
    </source>
</evidence>
<organism evidence="1 2">
    <name type="scientific">Defluviicoccus vanus</name>
    <dbReference type="NCBI Taxonomy" id="111831"/>
    <lineage>
        <taxon>Bacteria</taxon>
        <taxon>Pseudomonadati</taxon>
        <taxon>Pseudomonadota</taxon>
        <taxon>Alphaproteobacteria</taxon>
        <taxon>Rhodospirillales</taxon>
        <taxon>Rhodospirillaceae</taxon>
        <taxon>Defluviicoccus</taxon>
    </lineage>
</organism>
<protein>
    <submittedName>
        <fullName evidence="1">Uncharacterized protein</fullName>
    </submittedName>
</protein>
<keyword evidence="2" id="KW-1185">Reference proteome</keyword>
<sequence>MEDHAMTITFDASETDRHCESWKSALLAAAVRENTELDPRQHKRLLRVWLPGLFNGAACGVDDERCGPGSGAFEWTPAGPDHYQLVWHAPYGVSMALAKVYCQENGAYAAIVVAGVKDDIGSAMQAAQWAIARLTSA</sequence>
<evidence type="ECO:0000313" key="1">
    <source>
        <dbReference type="EMBL" id="QNT68371.1"/>
    </source>
</evidence>
<accession>A0A7H1MY35</accession>
<dbReference type="RefSeq" id="WP_190261812.1">
    <property type="nucleotide sequence ID" value="NZ_CP053923.1"/>
</dbReference>
<gene>
    <name evidence="1" type="ORF">HQ394_02110</name>
</gene>
<dbReference type="Proteomes" id="UP000516369">
    <property type="component" value="Chromosome"/>
</dbReference>
<name>A0A7H1MY35_9PROT</name>
<dbReference type="KEGG" id="dvn:HQ394_02110"/>
<dbReference type="AlphaFoldDB" id="A0A7H1MY35"/>
<reference evidence="1 2" key="1">
    <citation type="submission" date="2020-05" db="EMBL/GenBank/DDBJ databases">
        <title>Complete closed genome sequence of Defluviicoccus vanus.</title>
        <authorList>
            <person name="Bessarab I."/>
            <person name="Arumugam K."/>
            <person name="Maszenan A.M."/>
            <person name="Seviour R.J."/>
            <person name="Williams R.B."/>
        </authorList>
    </citation>
    <scope>NUCLEOTIDE SEQUENCE [LARGE SCALE GENOMIC DNA]</scope>
    <source>
        <strain evidence="1 2">Ben 114</strain>
    </source>
</reference>
<dbReference type="EMBL" id="CP053923">
    <property type="protein sequence ID" value="QNT68371.1"/>
    <property type="molecule type" value="Genomic_DNA"/>
</dbReference>
<proteinExistence type="predicted"/>